<dbReference type="EMBL" id="BMPF01000005">
    <property type="protein sequence ID" value="GGL42264.1"/>
    <property type="molecule type" value="Genomic_DNA"/>
</dbReference>
<comment type="caution">
    <text evidence="1">The sequence shown here is derived from an EMBL/GenBank/DDBJ whole genome shotgun (WGS) entry which is preliminary data.</text>
</comment>
<gene>
    <name evidence="1" type="ORF">GCM10009037_27260</name>
</gene>
<dbReference type="RefSeq" id="WP_188884232.1">
    <property type="nucleotide sequence ID" value="NZ_BMPF01000005.1"/>
</dbReference>
<protein>
    <submittedName>
        <fullName evidence="1">Uncharacterized protein</fullName>
    </submittedName>
</protein>
<accession>A0A830F615</accession>
<evidence type="ECO:0000313" key="2">
    <source>
        <dbReference type="Proteomes" id="UP000628840"/>
    </source>
</evidence>
<evidence type="ECO:0000313" key="1">
    <source>
        <dbReference type="EMBL" id="GGL42264.1"/>
    </source>
</evidence>
<reference evidence="1 2" key="1">
    <citation type="journal article" date="2019" name="Int. J. Syst. Evol. Microbiol.">
        <title>The Global Catalogue of Microorganisms (GCM) 10K type strain sequencing project: providing services to taxonomists for standard genome sequencing and annotation.</title>
        <authorList>
            <consortium name="The Broad Institute Genomics Platform"/>
            <consortium name="The Broad Institute Genome Sequencing Center for Infectious Disease"/>
            <person name="Wu L."/>
            <person name="Ma J."/>
        </authorList>
    </citation>
    <scope>NUCLEOTIDE SEQUENCE [LARGE SCALE GENOMIC DNA]</scope>
    <source>
        <strain evidence="1 2">JCM 19585</strain>
    </source>
</reference>
<keyword evidence="2" id="KW-1185">Reference proteome</keyword>
<dbReference type="PROSITE" id="PS51257">
    <property type="entry name" value="PROKAR_LIPOPROTEIN"/>
    <property type="match status" value="1"/>
</dbReference>
<proteinExistence type="predicted"/>
<dbReference type="AlphaFoldDB" id="A0A830F615"/>
<sequence>MTATAARVQRVARNRLPVAVGIVVFAVACALADLDAGAVAGTVAFFAAKTAESLTMARGP</sequence>
<organism evidence="1 2">
    <name type="scientific">Halarchaeum grantii</name>
    <dbReference type="NCBI Taxonomy" id="1193105"/>
    <lineage>
        <taxon>Archaea</taxon>
        <taxon>Methanobacteriati</taxon>
        <taxon>Methanobacteriota</taxon>
        <taxon>Stenosarchaea group</taxon>
        <taxon>Halobacteria</taxon>
        <taxon>Halobacteriales</taxon>
        <taxon>Halobacteriaceae</taxon>
    </lineage>
</organism>
<name>A0A830F615_9EURY</name>
<dbReference type="Proteomes" id="UP000628840">
    <property type="component" value="Unassembled WGS sequence"/>
</dbReference>